<evidence type="ECO:0000313" key="1">
    <source>
        <dbReference type="EMBL" id="SVC89245.1"/>
    </source>
</evidence>
<dbReference type="EMBL" id="UINC01117076">
    <property type="protein sequence ID" value="SVC89245.1"/>
    <property type="molecule type" value="Genomic_DNA"/>
</dbReference>
<accession>A0A382QWL1</accession>
<feature type="non-terminal residue" evidence="1">
    <location>
        <position position="163"/>
    </location>
</feature>
<proteinExistence type="predicted"/>
<organism evidence="1">
    <name type="scientific">marine metagenome</name>
    <dbReference type="NCBI Taxonomy" id="408172"/>
    <lineage>
        <taxon>unclassified sequences</taxon>
        <taxon>metagenomes</taxon>
        <taxon>ecological metagenomes</taxon>
    </lineage>
</organism>
<reference evidence="1" key="1">
    <citation type="submission" date="2018-05" db="EMBL/GenBank/DDBJ databases">
        <authorList>
            <person name="Lanie J.A."/>
            <person name="Ng W.-L."/>
            <person name="Kazmierczak K.M."/>
            <person name="Andrzejewski T.M."/>
            <person name="Davidsen T.M."/>
            <person name="Wayne K.J."/>
            <person name="Tettelin H."/>
            <person name="Glass J.I."/>
            <person name="Rusch D."/>
            <person name="Podicherti R."/>
            <person name="Tsui H.-C.T."/>
            <person name="Winkler M.E."/>
        </authorList>
    </citation>
    <scope>NUCLEOTIDE SEQUENCE</scope>
</reference>
<name>A0A382QWL1_9ZZZZ</name>
<gene>
    <name evidence="1" type="ORF">METZ01_LOCUS342099</name>
</gene>
<dbReference type="AlphaFoldDB" id="A0A382QWL1"/>
<protein>
    <submittedName>
        <fullName evidence="1">Uncharacterized protein</fullName>
    </submittedName>
</protein>
<sequence length="163" mass="19012">MKKFKEVELTRKKYHRDPSLNSVHRSSLMVPELDDCIAEISFLNHFLIKRNHKKIACIITAIGKDGKKIESRLHHIDQPKVYVFTLTGIVEEPVSNYMIEFFSPDNLFMPFPAVMVNHRNNKFLNQVHSFNRVLNDIFEDDDINKNPVKESSVDLILNENTDT</sequence>